<keyword evidence="3" id="KW-1185">Reference proteome</keyword>
<protein>
    <recommendedName>
        <fullName evidence="4">Trypsin</fullName>
    </recommendedName>
</protein>
<keyword evidence="1" id="KW-0732">Signal</keyword>
<evidence type="ECO:0008006" key="4">
    <source>
        <dbReference type="Google" id="ProtNLM"/>
    </source>
</evidence>
<feature type="signal peptide" evidence="1">
    <location>
        <begin position="1"/>
        <end position="45"/>
    </location>
</feature>
<dbReference type="Proteomes" id="UP000255355">
    <property type="component" value="Unassembled WGS sequence"/>
</dbReference>
<feature type="chain" id="PRO_5016646505" description="Trypsin" evidence="1">
    <location>
        <begin position="46"/>
        <end position="240"/>
    </location>
</feature>
<organism evidence="2 3">
    <name type="scientific">Nocardia mexicana</name>
    <dbReference type="NCBI Taxonomy" id="279262"/>
    <lineage>
        <taxon>Bacteria</taxon>
        <taxon>Bacillati</taxon>
        <taxon>Actinomycetota</taxon>
        <taxon>Actinomycetes</taxon>
        <taxon>Mycobacteriales</taxon>
        <taxon>Nocardiaceae</taxon>
        <taxon>Nocardia</taxon>
    </lineage>
</organism>
<dbReference type="OrthoDB" id="4519518at2"/>
<dbReference type="AlphaFoldDB" id="A0A370H9I6"/>
<name>A0A370H9I6_9NOCA</name>
<reference evidence="2 3" key="1">
    <citation type="submission" date="2018-07" db="EMBL/GenBank/DDBJ databases">
        <title>Genomic Encyclopedia of Type Strains, Phase IV (KMG-IV): sequencing the most valuable type-strain genomes for metagenomic binning, comparative biology and taxonomic classification.</title>
        <authorList>
            <person name="Goeker M."/>
        </authorList>
    </citation>
    <scope>NUCLEOTIDE SEQUENCE [LARGE SCALE GENOMIC DNA]</scope>
    <source>
        <strain evidence="2 3">DSM 44952</strain>
    </source>
</reference>
<dbReference type="InterPro" id="IPR043504">
    <property type="entry name" value="Peptidase_S1_PA_chymotrypsin"/>
</dbReference>
<dbReference type="RefSeq" id="WP_068013078.1">
    <property type="nucleotide sequence ID" value="NZ_QQAZ01000003.1"/>
</dbReference>
<accession>A0A370H9I6</accession>
<sequence>MRNPEFPDRPPIRRGRTRRGPARFAMLFATILAAACTASAPAAVAAPQVAVYPGMTLQTENEQCSVAMTGRLGATWYAVTAGHCFEPGAQVYTESGTPFGWFEHAVPDGDAANLGFALIHLHDNAVAGASTGRLAIATIDPNPAVGQPICKVGARTGTTCGVIGSVAPTHLRTTVPVDHGDSGGVVYTEIRSGSAAFVGMVVGMGADFSLVEPAAHLTELIRTRGPQGAEQFRWYVTDSR</sequence>
<gene>
    <name evidence="2" type="ORF">DFR68_103464</name>
</gene>
<evidence type="ECO:0000313" key="2">
    <source>
        <dbReference type="EMBL" id="RDI53076.1"/>
    </source>
</evidence>
<dbReference type="STRING" id="1210089.GCA_001613165_00370"/>
<dbReference type="Gene3D" id="2.40.10.10">
    <property type="entry name" value="Trypsin-like serine proteases"/>
    <property type="match status" value="2"/>
</dbReference>
<dbReference type="InterPro" id="IPR009003">
    <property type="entry name" value="Peptidase_S1_PA"/>
</dbReference>
<dbReference type="SUPFAM" id="SSF50494">
    <property type="entry name" value="Trypsin-like serine proteases"/>
    <property type="match status" value="1"/>
</dbReference>
<evidence type="ECO:0000256" key="1">
    <source>
        <dbReference type="SAM" id="SignalP"/>
    </source>
</evidence>
<proteinExistence type="predicted"/>
<dbReference type="EMBL" id="QQAZ01000003">
    <property type="protein sequence ID" value="RDI53076.1"/>
    <property type="molecule type" value="Genomic_DNA"/>
</dbReference>
<comment type="caution">
    <text evidence="2">The sequence shown here is derived from an EMBL/GenBank/DDBJ whole genome shotgun (WGS) entry which is preliminary data.</text>
</comment>
<evidence type="ECO:0000313" key="3">
    <source>
        <dbReference type="Proteomes" id="UP000255355"/>
    </source>
</evidence>